<accession>A0A1E3HXV6</accession>
<name>A0A1E3HXV6_9TREE</name>
<sequence>MTRRPPAYFLQVYLRTKTKEELRAVLSDAGCGLSSQTDKDGLISHILEHADTPLPDSWAVDFAGIAADTGSRTDVAPGPAPVTPPSPPLPPPPSTLEHSMAQLQQMMTTLATKVDQQQEYIDQRFREPIPTTSTSSVPLPPAFVPSLPSAVHVSPPSTVPSSAPPALANRSPSTPLRGAVPSPKVDARSEWAYIPPSVFDSVVDGSFEIRDLWMLDPTRRLEIDKMGKAVTSGRTWNRSAELLQSTSAFAVAEQSRSATKYRSMDDIILPWSVFCRIRDVVQSGSGHYLSAHVTQLYIASFALGKNSQAVLLYHLDVCQKRLSLGDDVVWDDWCSLDHVVLDTLLVQALASSSPTPLVSRPSSISSPSASRLQSFCLDWNQGVKCRFDPCPWPHICSSCLTAGHPSPACASASEAVGGTAKGH</sequence>
<feature type="region of interest" description="Disordered" evidence="1">
    <location>
        <begin position="69"/>
        <end position="94"/>
    </location>
</feature>
<reference evidence="2 3" key="1">
    <citation type="submission" date="2016-06" db="EMBL/GenBank/DDBJ databases">
        <title>Evolution of pathogenesis and genome organization in the Tremellales.</title>
        <authorList>
            <person name="Cuomo C."/>
            <person name="Litvintseva A."/>
            <person name="Heitman J."/>
            <person name="Chen Y."/>
            <person name="Sun S."/>
            <person name="Springer D."/>
            <person name="Dromer F."/>
            <person name="Young S."/>
            <person name="Zeng Q."/>
            <person name="Chapman S."/>
            <person name="Gujja S."/>
            <person name="Saif S."/>
            <person name="Birren B."/>
        </authorList>
    </citation>
    <scope>NUCLEOTIDE SEQUENCE [LARGE SCALE GENOMIC DNA]</scope>
    <source>
        <strain evidence="2 3">CBS 6039</strain>
    </source>
</reference>
<dbReference type="RefSeq" id="XP_018995695.1">
    <property type="nucleotide sequence ID" value="XM_019137026.1"/>
</dbReference>
<keyword evidence="3" id="KW-1185">Reference proteome</keyword>
<dbReference type="GeneID" id="30154529"/>
<dbReference type="Proteomes" id="UP000094065">
    <property type="component" value="Unassembled WGS sequence"/>
</dbReference>
<evidence type="ECO:0008006" key="4">
    <source>
        <dbReference type="Google" id="ProtNLM"/>
    </source>
</evidence>
<gene>
    <name evidence="2" type="ORF">L202_03220</name>
</gene>
<feature type="region of interest" description="Disordered" evidence="1">
    <location>
        <begin position="155"/>
        <end position="182"/>
    </location>
</feature>
<dbReference type="OrthoDB" id="10377619at2759"/>
<evidence type="ECO:0000313" key="3">
    <source>
        <dbReference type="Proteomes" id="UP000094065"/>
    </source>
</evidence>
<protein>
    <recommendedName>
        <fullName evidence="4">C3H1-type domain-containing protein</fullName>
    </recommendedName>
</protein>
<feature type="compositionally biased region" description="Low complexity" evidence="1">
    <location>
        <begin position="155"/>
        <end position="166"/>
    </location>
</feature>
<evidence type="ECO:0000256" key="1">
    <source>
        <dbReference type="SAM" id="MobiDB-lite"/>
    </source>
</evidence>
<proteinExistence type="predicted"/>
<evidence type="ECO:0000313" key="2">
    <source>
        <dbReference type="EMBL" id="ODN81129.1"/>
    </source>
</evidence>
<dbReference type="AlphaFoldDB" id="A0A1E3HXV6"/>
<feature type="compositionally biased region" description="Pro residues" evidence="1">
    <location>
        <begin position="78"/>
        <end position="94"/>
    </location>
</feature>
<dbReference type="EMBL" id="AWGJ01000004">
    <property type="protein sequence ID" value="ODN81129.1"/>
    <property type="molecule type" value="Genomic_DNA"/>
</dbReference>
<organism evidence="2 3">
    <name type="scientific">Cryptococcus amylolentus CBS 6039</name>
    <dbReference type="NCBI Taxonomy" id="1295533"/>
    <lineage>
        <taxon>Eukaryota</taxon>
        <taxon>Fungi</taxon>
        <taxon>Dikarya</taxon>
        <taxon>Basidiomycota</taxon>
        <taxon>Agaricomycotina</taxon>
        <taxon>Tremellomycetes</taxon>
        <taxon>Tremellales</taxon>
        <taxon>Cryptococcaceae</taxon>
        <taxon>Cryptococcus</taxon>
    </lineage>
</organism>
<comment type="caution">
    <text evidence="2">The sequence shown here is derived from an EMBL/GenBank/DDBJ whole genome shotgun (WGS) entry which is preliminary data.</text>
</comment>